<dbReference type="GO" id="GO:0000981">
    <property type="term" value="F:DNA-binding transcription factor activity, RNA polymerase II-specific"/>
    <property type="evidence" value="ECO:0007669"/>
    <property type="project" value="InterPro"/>
</dbReference>
<dbReference type="SUPFAM" id="SSF57701">
    <property type="entry name" value="Zn2/Cys6 DNA-binding domain"/>
    <property type="match status" value="1"/>
</dbReference>
<protein>
    <recommendedName>
        <fullName evidence="1">Zn(2)-C6 fungal-type domain-containing protein</fullName>
    </recommendedName>
</protein>
<evidence type="ECO:0000313" key="3">
    <source>
        <dbReference type="Proteomes" id="UP001211907"/>
    </source>
</evidence>
<comment type="caution">
    <text evidence="2">The sequence shown here is derived from an EMBL/GenBank/DDBJ whole genome shotgun (WGS) entry which is preliminary data.</text>
</comment>
<dbReference type="Proteomes" id="UP001211907">
    <property type="component" value="Unassembled WGS sequence"/>
</dbReference>
<dbReference type="InterPro" id="IPR036864">
    <property type="entry name" value="Zn2-C6_fun-type_DNA-bd_sf"/>
</dbReference>
<organism evidence="2 3">
    <name type="scientific">Physocladia obscura</name>
    <dbReference type="NCBI Taxonomy" id="109957"/>
    <lineage>
        <taxon>Eukaryota</taxon>
        <taxon>Fungi</taxon>
        <taxon>Fungi incertae sedis</taxon>
        <taxon>Chytridiomycota</taxon>
        <taxon>Chytridiomycota incertae sedis</taxon>
        <taxon>Chytridiomycetes</taxon>
        <taxon>Chytridiales</taxon>
        <taxon>Chytriomycetaceae</taxon>
        <taxon>Physocladia</taxon>
    </lineage>
</organism>
<gene>
    <name evidence="2" type="ORF">HK100_008727</name>
</gene>
<proteinExistence type="predicted"/>
<dbReference type="AlphaFoldDB" id="A0AAD5T975"/>
<accession>A0AAD5T975</accession>
<reference evidence="2" key="1">
    <citation type="submission" date="2020-05" db="EMBL/GenBank/DDBJ databases">
        <title>Phylogenomic resolution of chytrid fungi.</title>
        <authorList>
            <person name="Stajich J.E."/>
            <person name="Amses K."/>
            <person name="Simmons R."/>
            <person name="Seto K."/>
            <person name="Myers J."/>
            <person name="Bonds A."/>
            <person name="Quandt C.A."/>
            <person name="Barry K."/>
            <person name="Liu P."/>
            <person name="Grigoriev I."/>
            <person name="Longcore J.E."/>
            <person name="James T.Y."/>
        </authorList>
    </citation>
    <scope>NUCLEOTIDE SEQUENCE</scope>
    <source>
        <strain evidence="2">JEL0513</strain>
    </source>
</reference>
<evidence type="ECO:0000313" key="2">
    <source>
        <dbReference type="EMBL" id="KAJ3140852.1"/>
    </source>
</evidence>
<feature type="domain" description="Zn(2)-C6 fungal-type" evidence="1">
    <location>
        <begin position="52"/>
        <end position="81"/>
    </location>
</feature>
<dbReference type="GO" id="GO:0008270">
    <property type="term" value="F:zinc ion binding"/>
    <property type="evidence" value="ECO:0007669"/>
    <property type="project" value="InterPro"/>
</dbReference>
<dbReference type="EMBL" id="JADGJH010000043">
    <property type="protein sequence ID" value="KAJ3140852.1"/>
    <property type="molecule type" value="Genomic_DNA"/>
</dbReference>
<dbReference type="InterPro" id="IPR001138">
    <property type="entry name" value="Zn2Cys6_DnaBD"/>
</dbReference>
<sequence length="94" mass="9424">MQHVQQQEFEAALAILGLAGGGSGHGGVGVGVGVGGGWPAKKPDDKKTKTAACAACRRARKRCVGSPGGPCAACLLRGVACLRVAKPHSHRADP</sequence>
<dbReference type="PROSITE" id="PS00463">
    <property type="entry name" value="ZN2_CY6_FUNGAL_1"/>
    <property type="match status" value="1"/>
</dbReference>
<name>A0AAD5T975_9FUNG</name>
<keyword evidence="3" id="KW-1185">Reference proteome</keyword>
<feature type="non-terminal residue" evidence="2">
    <location>
        <position position="94"/>
    </location>
</feature>
<evidence type="ECO:0000259" key="1">
    <source>
        <dbReference type="PROSITE" id="PS00463"/>
    </source>
</evidence>